<feature type="domain" description="CobQ/CobB/MinD/ParA nucleotide binding" evidence="2">
    <location>
        <begin position="9"/>
        <end position="199"/>
    </location>
</feature>
<accession>A0A7T0LL29</accession>
<reference evidence="3 4" key="1">
    <citation type="submission" date="2020-11" db="EMBL/GenBank/DDBJ databases">
        <title>Actinomyces sp. ZJ750.</title>
        <authorList>
            <person name="Zhou J."/>
        </authorList>
    </citation>
    <scope>NUCLEOTIDE SEQUENCE [LARGE SCALE GENOMIC DNA]</scope>
    <source>
        <strain evidence="3 4">ZJ750</strain>
    </source>
</reference>
<name>A0A7T0LL29_9ACTO</name>
<sequence>MSSTRSRILAVTGALGGCGATTLTLLLARALAAQDWRVAVVDADPAGGLGLHLGDGLGPGLVWGDLPADETAFRSARLTRALPAWRGCRILTGDDRGGPEGPGRLSPILDALAREQDLVLIDLPRTWTPPPGAETLVLTGQDLRSAVAARIRAARMPSSTPALVVRQVGEDLCEAELATFTGCTVLGHLPEDRSVRQRAALGDDVTSSRGASRRAARLLAERLCDRPEPAPVPKPAERPPSWAPQWLPLGVALPQGIG</sequence>
<feature type="region of interest" description="Disordered" evidence="1">
    <location>
        <begin position="225"/>
        <end position="245"/>
    </location>
</feature>
<evidence type="ECO:0000256" key="1">
    <source>
        <dbReference type="SAM" id="MobiDB-lite"/>
    </source>
</evidence>
<evidence type="ECO:0000313" key="3">
    <source>
        <dbReference type="EMBL" id="QPL05323.1"/>
    </source>
</evidence>
<dbReference type="GO" id="GO:0016887">
    <property type="term" value="F:ATP hydrolysis activity"/>
    <property type="evidence" value="ECO:0007669"/>
    <property type="project" value="TreeGrafter"/>
</dbReference>
<keyword evidence="4" id="KW-1185">Reference proteome</keyword>
<dbReference type="PANTHER" id="PTHR43384:SF11">
    <property type="entry name" value="SEPTUM SITE DETERMINING PROTEIN"/>
    <property type="match status" value="1"/>
</dbReference>
<dbReference type="Pfam" id="PF01656">
    <property type="entry name" value="CbiA"/>
    <property type="match status" value="1"/>
</dbReference>
<evidence type="ECO:0000259" key="2">
    <source>
        <dbReference type="Pfam" id="PF01656"/>
    </source>
</evidence>
<organism evidence="3 4">
    <name type="scientific">Actinomyces respiraculi</name>
    <dbReference type="NCBI Taxonomy" id="2744574"/>
    <lineage>
        <taxon>Bacteria</taxon>
        <taxon>Bacillati</taxon>
        <taxon>Actinomycetota</taxon>
        <taxon>Actinomycetes</taxon>
        <taxon>Actinomycetales</taxon>
        <taxon>Actinomycetaceae</taxon>
        <taxon>Actinomyces</taxon>
    </lineage>
</organism>
<dbReference type="Proteomes" id="UP000594637">
    <property type="component" value="Chromosome"/>
</dbReference>
<dbReference type="GO" id="GO:0005829">
    <property type="term" value="C:cytosol"/>
    <property type="evidence" value="ECO:0007669"/>
    <property type="project" value="TreeGrafter"/>
</dbReference>
<proteinExistence type="predicted"/>
<dbReference type="InterPro" id="IPR027417">
    <property type="entry name" value="P-loop_NTPase"/>
</dbReference>
<dbReference type="RefSeq" id="WP_166858285.1">
    <property type="nucleotide sequence ID" value="NZ_CP063989.1"/>
</dbReference>
<dbReference type="Gene3D" id="3.40.50.300">
    <property type="entry name" value="P-loop containing nucleotide triphosphate hydrolases"/>
    <property type="match status" value="1"/>
</dbReference>
<evidence type="ECO:0000313" key="4">
    <source>
        <dbReference type="Proteomes" id="UP000594637"/>
    </source>
</evidence>
<dbReference type="PANTHER" id="PTHR43384">
    <property type="entry name" value="SEPTUM SITE-DETERMINING PROTEIN MIND HOMOLOG, CHLOROPLASTIC-RELATED"/>
    <property type="match status" value="1"/>
</dbReference>
<gene>
    <name evidence="3" type="ORF">ID810_11530</name>
</gene>
<dbReference type="SUPFAM" id="SSF52540">
    <property type="entry name" value="P-loop containing nucleoside triphosphate hydrolases"/>
    <property type="match status" value="1"/>
</dbReference>
<protein>
    <recommendedName>
        <fullName evidence="2">CobQ/CobB/MinD/ParA nucleotide binding domain-containing protein</fullName>
    </recommendedName>
</protein>
<dbReference type="InterPro" id="IPR050625">
    <property type="entry name" value="ParA/MinD_ATPase"/>
</dbReference>
<dbReference type="GO" id="GO:0051782">
    <property type="term" value="P:negative regulation of cell division"/>
    <property type="evidence" value="ECO:0007669"/>
    <property type="project" value="TreeGrafter"/>
</dbReference>
<dbReference type="EMBL" id="CP063989">
    <property type="protein sequence ID" value="QPL05323.1"/>
    <property type="molecule type" value="Genomic_DNA"/>
</dbReference>
<dbReference type="InterPro" id="IPR002586">
    <property type="entry name" value="CobQ/CobB/MinD/ParA_Nub-bd_dom"/>
</dbReference>
<dbReference type="KEGG" id="arep:ID810_11530"/>
<dbReference type="GO" id="GO:0009898">
    <property type="term" value="C:cytoplasmic side of plasma membrane"/>
    <property type="evidence" value="ECO:0007669"/>
    <property type="project" value="TreeGrafter"/>
</dbReference>
<dbReference type="PROSITE" id="PS51257">
    <property type="entry name" value="PROKAR_LIPOPROTEIN"/>
    <property type="match status" value="1"/>
</dbReference>
<dbReference type="GO" id="GO:0005524">
    <property type="term" value="F:ATP binding"/>
    <property type="evidence" value="ECO:0007669"/>
    <property type="project" value="TreeGrafter"/>
</dbReference>
<dbReference type="AlphaFoldDB" id="A0A7T0LL29"/>